<accession>A0A8S5Q454</accession>
<protein>
    <submittedName>
        <fullName evidence="2">Uncharacterized protein</fullName>
    </submittedName>
</protein>
<feature type="coiled-coil region" evidence="1">
    <location>
        <begin position="50"/>
        <end position="88"/>
    </location>
</feature>
<reference evidence="2" key="1">
    <citation type="journal article" date="2021" name="Proc. Natl. Acad. Sci. U.S.A.">
        <title>A Catalog of Tens of Thousands of Viruses from Human Metagenomes Reveals Hidden Associations with Chronic Diseases.</title>
        <authorList>
            <person name="Tisza M.J."/>
            <person name="Buck C.B."/>
        </authorList>
    </citation>
    <scope>NUCLEOTIDE SEQUENCE</scope>
    <source>
        <strain evidence="2">Ctlwr10</strain>
    </source>
</reference>
<proteinExistence type="predicted"/>
<evidence type="ECO:0000313" key="2">
    <source>
        <dbReference type="EMBL" id="DAE14127.1"/>
    </source>
</evidence>
<dbReference type="EMBL" id="BK015575">
    <property type="protein sequence ID" value="DAE14127.1"/>
    <property type="molecule type" value="Genomic_DNA"/>
</dbReference>
<evidence type="ECO:0000256" key="1">
    <source>
        <dbReference type="SAM" id="Coils"/>
    </source>
</evidence>
<name>A0A8S5Q454_9CAUD</name>
<keyword evidence="1" id="KW-0175">Coiled coil</keyword>
<organism evidence="2">
    <name type="scientific">Caudovirales sp. ctlwr10</name>
    <dbReference type="NCBI Taxonomy" id="2825771"/>
    <lineage>
        <taxon>Viruses</taxon>
        <taxon>Duplodnaviria</taxon>
        <taxon>Heunggongvirae</taxon>
        <taxon>Uroviricota</taxon>
        <taxon>Caudoviricetes</taxon>
    </lineage>
</organism>
<sequence length="198" mass="23065">MMISEFIERTGFEPTASEYAKIEKAYYDFNGNKDDFCKAFVKNGGEKKIYKARAEEIAQLKSQLVEMEKQHKSEMEAREKQIAELNADLDRELEWKPCDGTGTNMSQSDYDHLANCGELMTDEEAKAFIADECGFAPEKIHILHEVNTYEVNKHSRLRKSDTFDRAPVYESTDWNYVRFDCACFMYELVNGELRFYCC</sequence>